<name>A0A450WGK6_9GAMM</name>
<dbReference type="SUPFAM" id="SSF51735">
    <property type="entry name" value="NAD(P)-binding Rossmann-fold domains"/>
    <property type="match status" value="1"/>
</dbReference>
<dbReference type="PROSITE" id="PS51201">
    <property type="entry name" value="RCK_N"/>
    <property type="match status" value="1"/>
</dbReference>
<dbReference type="PANTHER" id="PTHR46157">
    <property type="entry name" value="K(+) EFFLUX ANTIPORTER 3, CHLOROPLASTIC"/>
    <property type="match status" value="1"/>
</dbReference>
<evidence type="ECO:0000256" key="7">
    <source>
        <dbReference type="ARBA" id="ARBA00022958"/>
    </source>
</evidence>
<feature type="transmembrane region" description="Helical" evidence="11">
    <location>
        <begin position="56"/>
        <end position="75"/>
    </location>
</feature>
<evidence type="ECO:0000313" key="13">
    <source>
        <dbReference type="EMBL" id="VFK16187.1"/>
    </source>
</evidence>
<evidence type="ECO:0000256" key="8">
    <source>
        <dbReference type="ARBA" id="ARBA00022989"/>
    </source>
</evidence>
<keyword evidence="10 11" id="KW-0472">Membrane</keyword>
<dbReference type="GO" id="GO:0012505">
    <property type="term" value="C:endomembrane system"/>
    <property type="evidence" value="ECO:0007669"/>
    <property type="project" value="UniProtKB-SubCell"/>
</dbReference>
<sequence>MTFSTFLLDTAYFLGAAVIMVPLAKHLGLGSVLGYLAAGILIGPSGLRLIDEPEIILHFAEFGVVLLLFLIGLELNPRMLWSMRRSILGIGGAQVLFSALLLYGCFAWLIGFDWRTSLIAGMGLALSSTAIALKALEEKNLLPTPAGQAGFSVLLFQDIAVIPMLAILPMLAIGPVEATSEAGWVAAIEALAAIGLIIFIGPHLLRPILRIMARAGLREVFTAFSLFLLIGVALLMKEVGLSMALGTFLVGVLLAESEYRHALEADIEPLKGLLMGLFFLAVGMSVDFDLLVREPTAILGVTALLVIAKALVLLALAWFDKLPKGQIFLFTFLLAQGGEFAFVLFTAAVALHAMEPAIADRLILIVTLSMLMNPLLLFMDERWIAARFHRVSKPEYDEIHAQHNPVIIAGFGRFGQVIGRLLHAHRIPLTLLDHDIDQIDYVRKLQYKVFFGDATRIDLLHAAGANHARILVIALDGSGACSKLIEVARTHFPHLKIIARAKDLPQLFEYQGLGAVSSHREAFDTALTMGEEVLRELGYPAFEVHRAGKRFRQHDTESLRQIYAESKKSPELGISAAIHARESLEKLFAEDSDPLQKSRQEESWS</sequence>
<feature type="transmembrane region" description="Helical" evidence="11">
    <location>
        <begin position="184"/>
        <end position="205"/>
    </location>
</feature>
<dbReference type="NCBIfam" id="TIGR00932">
    <property type="entry name" value="2a37"/>
    <property type="match status" value="1"/>
</dbReference>
<evidence type="ECO:0000256" key="10">
    <source>
        <dbReference type="ARBA" id="ARBA00023136"/>
    </source>
</evidence>
<comment type="subcellular location">
    <subcellularLocation>
        <location evidence="1">Endomembrane system</location>
        <topology evidence="1">Multi-pass membrane protein</topology>
    </subcellularLocation>
</comment>
<keyword evidence="8 11" id="KW-1133">Transmembrane helix</keyword>
<feature type="transmembrane region" description="Helical" evidence="11">
    <location>
        <begin position="327"/>
        <end position="350"/>
    </location>
</feature>
<gene>
    <name evidence="13" type="ORF">BECKLPF1236A_GA0070988_101403</name>
    <name evidence="14" type="ORF">BECKLPF1236C_GA0070990_101423</name>
</gene>
<dbReference type="AlphaFoldDB" id="A0A450WGK6"/>
<evidence type="ECO:0000256" key="1">
    <source>
        <dbReference type="ARBA" id="ARBA00004127"/>
    </source>
</evidence>
<proteinExistence type="inferred from homology"/>
<accession>A0A450WGK6</accession>
<dbReference type="InterPro" id="IPR038770">
    <property type="entry name" value="Na+/solute_symporter_sf"/>
</dbReference>
<dbReference type="Gene3D" id="3.40.50.720">
    <property type="entry name" value="NAD(P)-binding Rossmann-like Domain"/>
    <property type="match status" value="1"/>
</dbReference>
<dbReference type="EMBL" id="CAADFP010000142">
    <property type="protein sequence ID" value="VFK31557.1"/>
    <property type="molecule type" value="Genomic_DNA"/>
</dbReference>
<feature type="transmembrane region" description="Helical" evidence="11">
    <location>
        <begin position="6"/>
        <end position="25"/>
    </location>
</feature>
<dbReference type="Pfam" id="PF02254">
    <property type="entry name" value="TrkA_N"/>
    <property type="match status" value="1"/>
</dbReference>
<keyword evidence="7" id="KW-0630">Potassium</keyword>
<evidence type="ECO:0000256" key="4">
    <source>
        <dbReference type="ARBA" id="ARBA00022449"/>
    </source>
</evidence>
<keyword evidence="5" id="KW-0633">Potassium transport</keyword>
<reference evidence="13" key="1">
    <citation type="submission" date="2019-02" db="EMBL/GenBank/DDBJ databases">
        <authorList>
            <person name="Gruber-Vodicka R. H."/>
            <person name="Seah K. B. B."/>
        </authorList>
    </citation>
    <scope>NUCLEOTIDE SEQUENCE</scope>
    <source>
        <strain evidence="13">BECK_S312</strain>
        <strain evidence="14">BECK_S426</strain>
    </source>
</reference>
<feature type="transmembrane region" description="Helical" evidence="11">
    <location>
        <begin position="272"/>
        <end position="292"/>
    </location>
</feature>
<dbReference type="GO" id="GO:0005886">
    <property type="term" value="C:plasma membrane"/>
    <property type="evidence" value="ECO:0007669"/>
    <property type="project" value="TreeGrafter"/>
</dbReference>
<feature type="transmembrane region" description="Helical" evidence="11">
    <location>
        <begin position="148"/>
        <end position="172"/>
    </location>
</feature>
<dbReference type="GO" id="GO:0006813">
    <property type="term" value="P:potassium ion transport"/>
    <property type="evidence" value="ECO:0007669"/>
    <property type="project" value="UniProtKB-KW"/>
</dbReference>
<evidence type="ECO:0000313" key="14">
    <source>
        <dbReference type="EMBL" id="VFK31557.1"/>
    </source>
</evidence>
<feature type="transmembrane region" description="Helical" evidence="11">
    <location>
        <begin position="298"/>
        <end position="320"/>
    </location>
</feature>
<dbReference type="EMBL" id="CAADFM010000140">
    <property type="protein sequence ID" value="VFK16187.1"/>
    <property type="molecule type" value="Genomic_DNA"/>
</dbReference>
<dbReference type="Gene3D" id="1.20.1530.20">
    <property type="match status" value="1"/>
</dbReference>
<dbReference type="FunFam" id="3.40.50.720:FF:000036">
    <property type="entry name" value="Glutathione-regulated potassium-efflux system protein KefB"/>
    <property type="match status" value="1"/>
</dbReference>
<dbReference type="InterPro" id="IPR036291">
    <property type="entry name" value="NAD(P)-bd_dom_sf"/>
</dbReference>
<evidence type="ECO:0000256" key="6">
    <source>
        <dbReference type="ARBA" id="ARBA00022692"/>
    </source>
</evidence>
<feature type="transmembrane region" description="Helical" evidence="11">
    <location>
        <begin position="362"/>
        <end position="379"/>
    </location>
</feature>
<dbReference type="Pfam" id="PF00999">
    <property type="entry name" value="Na_H_Exchanger"/>
    <property type="match status" value="1"/>
</dbReference>
<keyword evidence="9" id="KW-0406">Ion transport</keyword>
<feature type="transmembrane region" description="Helical" evidence="11">
    <location>
        <begin position="87"/>
        <end position="110"/>
    </location>
</feature>
<evidence type="ECO:0000256" key="2">
    <source>
        <dbReference type="ARBA" id="ARBA00005551"/>
    </source>
</evidence>
<dbReference type="GO" id="GO:0015297">
    <property type="term" value="F:antiporter activity"/>
    <property type="evidence" value="ECO:0007669"/>
    <property type="project" value="UniProtKB-KW"/>
</dbReference>
<evidence type="ECO:0000259" key="12">
    <source>
        <dbReference type="PROSITE" id="PS51201"/>
    </source>
</evidence>
<evidence type="ECO:0000256" key="9">
    <source>
        <dbReference type="ARBA" id="ARBA00023065"/>
    </source>
</evidence>
<dbReference type="InterPro" id="IPR006153">
    <property type="entry name" value="Cation/H_exchanger_TM"/>
</dbReference>
<feature type="domain" description="RCK N-terminal" evidence="12">
    <location>
        <begin position="403"/>
        <end position="527"/>
    </location>
</feature>
<organism evidence="13">
    <name type="scientific">Candidatus Kentrum sp. LPFa</name>
    <dbReference type="NCBI Taxonomy" id="2126335"/>
    <lineage>
        <taxon>Bacteria</taxon>
        <taxon>Pseudomonadati</taxon>
        <taxon>Pseudomonadota</taxon>
        <taxon>Gammaproteobacteria</taxon>
        <taxon>Candidatus Kentrum</taxon>
    </lineage>
</organism>
<dbReference type="GO" id="GO:0008324">
    <property type="term" value="F:monoatomic cation transmembrane transporter activity"/>
    <property type="evidence" value="ECO:0007669"/>
    <property type="project" value="InterPro"/>
</dbReference>
<dbReference type="InterPro" id="IPR003148">
    <property type="entry name" value="RCK_N"/>
</dbReference>
<keyword evidence="3" id="KW-0813">Transport</keyword>
<feature type="transmembrane region" description="Helical" evidence="11">
    <location>
        <begin position="217"/>
        <end position="235"/>
    </location>
</feature>
<keyword evidence="4" id="KW-0050">Antiport</keyword>
<evidence type="ECO:0000256" key="11">
    <source>
        <dbReference type="SAM" id="Phobius"/>
    </source>
</evidence>
<dbReference type="GO" id="GO:1902600">
    <property type="term" value="P:proton transmembrane transport"/>
    <property type="evidence" value="ECO:0007669"/>
    <property type="project" value="InterPro"/>
</dbReference>
<comment type="similarity">
    <text evidence="2">Belongs to the monovalent cation:proton antiporter 2 (CPA2) transporter (TC 2.A.37) family.</text>
</comment>
<dbReference type="InterPro" id="IPR004771">
    <property type="entry name" value="K/H_exchanger"/>
</dbReference>
<protein>
    <submittedName>
        <fullName evidence="13">Glutathione-regulated potassium-efflux system ancillary protein KefC</fullName>
    </submittedName>
</protein>
<evidence type="ECO:0000256" key="5">
    <source>
        <dbReference type="ARBA" id="ARBA00022538"/>
    </source>
</evidence>
<dbReference type="PANTHER" id="PTHR46157:SF4">
    <property type="entry name" value="K(+) EFFLUX ANTIPORTER 3, CHLOROPLASTIC"/>
    <property type="match status" value="1"/>
</dbReference>
<keyword evidence="6 11" id="KW-0812">Transmembrane</keyword>
<evidence type="ECO:0000256" key="3">
    <source>
        <dbReference type="ARBA" id="ARBA00022448"/>
    </source>
</evidence>